<dbReference type="Proteomes" id="UP000238479">
    <property type="component" value="Chromosome 7"/>
</dbReference>
<accession>A0A2P6PH46</accession>
<dbReference type="EMBL" id="PDCK01000045">
    <property type="protein sequence ID" value="PRQ21250.1"/>
    <property type="molecule type" value="Genomic_DNA"/>
</dbReference>
<dbReference type="AlphaFoldDB" id="A0A2P6PH46"/>
<evidence type="ECO:0000313" key="2">
    <source>
        <dbReference type="Proteomes" id="UP000238479"/>
    </source>
</evidence>
<keyword evidence="2" id="KW-1185">Reference proteome</keyword>
<name>A0A2P6PH46_ROSCH</name>
<gene>
    <name evidence="1" type="ORF">RchiOBHm_Chr7g0237131</name>
</gene>
<dbReference type="Gramene" id="PRQ21250">
    <property type="protein sequence ID" value="PRQ21250"/>
    <property type="gene ID" value="RchiOBHm_Chr7g0237131"/>
</dbReference>
<proteinExistence type="predicted"/>
<protein>
    <submittedName>
        <fullName evidence="1">Uncharacterized protein</fullName>
    </submittedName>
</protein>
<comment type="caution">
    <text evidence="1">The sequence shown here is derived from an EMBL/GenBank/DDBJ whole genome shotgun (WGS) entry which is preliminary data.</text>
</comment>
<organism evidence="1 2">
    <name type="scientific">Rosa chinensis</name>
    <name type="common">China rose</name>
    <dbReference type="NCBI Taxonomy" id="74649"/>
    <lineage>
        <taxon>Eukaryota</taxon>
        <taxon>Viridiplantae</taxon>
        <taxon>Streptophyta</taxon>
        <taxon>Embryophyta</taxon>
        <taxon>Tracheophyta</taxon>
        <taxon>Spermatophyta</taxon>
        <taxon>Magnoliopsida</taxon>
        <taxon>eudicotyledons</taxon>
        <taxon>Gunneridae</taxon>
        <taxon>Pentapetalae</taxon>
        <taxon>rosids</taxon>
        <taxon>fabids</taxon>
        <taxon>Rosales</taxon>
        <taxon>Rosaceae</taxon>
        <taxon>Rosoideae</taxon>
        <taxon>Rosoideae incertae sedis</taxon>
        <taxon>Rosa</taxon>
    </lineage>
</organism>
<reference evidence="1 2" key="1">
    <citation type="journal article" date="2018" name="Nat. Genet.">
        <title>The Rosa genome provides new insights in the design of modern roses.</title>
        <authorList>
            <person name="Bendahmane M."/>
        </authorList>
    </citation>
    <scope>NUCLEOTIDE SEQUENCE [LARGE SCALE GENOMIC DNA]</scope>
    <source>
        <strain evidence="2">cv. Old Blush</strain>
    </source>
</reference>
<sequence>MKIGVEEGIGFAGVCGRFGIDLRESKMDLRLFIYRKRKSGYIWSHWLVSVEKS</sequence>
<evidence type="ECO:0000313" key="1">
    <source>
        <dbReference type="EMBL" id="PRQ21250.1"/>
    </source>
</evidence>